<dbReference type="InterPro" id="IPR000719">
    <property type="entry name" value="Prot_kinase_dom"/>
</dbReference>
<reference evidence="16" key="1">
    <citation type="submission" date="2016-10" db="EMBL/GenBank/DDBJ databases">
        <authorList>
            <person name="Bathige S.D.N.K."/>
            <person name="Lee S."/>
            <person name="Lee J."/>
        </authorList>
    </citation>
    <scope>NUCLEOTIDE SEQUENCE</scope>
</reference>
<evidence type="ECO:0000313" key="16">
    <source>
        <dbReference type="EMBL" id="ARR97166.1"/>
    </source>
</evidence>
<feature type="domain" description="Protein kinase" evidence="15">
    <location>
        <begin position="10"/>
        <end position="313"/>
    </location>
</feature>
<dbReference type="EMBL" id="KY022648">
    <property type="protein sequence ID" value="ARR97166.1"/>
    <property type="molecule type" value="mRNA"/>
</dbReference>
<dbReference type="GO" id="GO:0005524">
    <property type="term" value="F:ATP binding"/>
    <property type="evidence" value="ECO:0007669"/>
    <property type="project" value="UniProtKB-KW"/>
</dbReference>
<keyword evidence="9 16" id="KW-0418">Kinase</keyword>
<evidence type="ECO:0000256" key="4">
    <source>
        <dbReference type="ARBA" id="ARBA00022490"/>
    </source>
</evidence>
<evidence type="ECO:0000256" key="9">
    <source>
        <dbReference type="ARBA" id="ARBA00022777"/>
    </source>
</evidence>
<comment type="catalytic activity">
    <reaction evidence="12">
        <text>L-seryl-[I-kappa-B protein] + ATP = O-phospho-L-seryl-[I-kappa-B protein] + ADP + H(+)</text>
        <dbReference type="Rhea" id="RHEA:19073"/>
        <dbReference type="Rhea" id="RHEA-COMP:13698"/>
        <dbReference type="Rhea" id="RHEA-COMP:13699"/>
        <dbReference type="ChEBI" id="CHEBI:15378"/>
        <dbReference type="ChEBI" id="CHEBI:29999"/>
        <dbReference type="ChEBI" id="CHEBI:30616"/>
        <dbReference type="ChEBI" id="CHEBI:83421"/>
        <dbReference type="ChEBI" id="CHEBI:456216"/>
        <dbReference type="EC" id="2.7.11.10"/>
    </reaction>
</comment>
<dbReference type="Pfam" id="PF00069">
    <property type="entry name" value="Pkinase"/>
    <property type="match status" value="1"/>
</dbReference>
<evidence type="ECO:0000256" key="3">
    <source>
        <dbReference type="ARBA" id="ARBA00012442"/>
    </source>
</evidence>
<accession>A0A7I6J0L6</accession>
<keyword evidence="10" id="KW-0067">ATP-binding</keyword>
<keyword evidence="11" id="KW-0539">Nucleus</keyword>
<evidence type="ECO:0000256" key="2">
    <source>
        <dbReference type="ARBA" id="ARBA00004496"/>
    </source>
</evidence>
<evidence type="ECO:0000256" key="11">
    <source>
        <dbReference type="ARBA" id="ARBA00023242"/>
    </source>
</evidence>
<keyword evidence="13" id="KW-0175">Coiled coil</keyword>
<dbReference type="CDD" id="cd17046">
    <property type="entry name" value="Ubl_IKKA_like"/>
    <property type="match status" value="1"/>
</dbReference>
<dbReference type="PROSITE" id="PS50011">
    <property type="entry name" value="PROTEIN_KINASE_DOM"/>
    <property type="match status" value="1"/>
</dbReference>
<dbReference type="SUPFAM" id="SSF56112">
    <property type="entry name" value="Protein kinase-like (PK-like)"/>
    <property type="match status" value="1"/>
</dbReference>
<dbReference type="GO" id="GO:0045944">
    <property type="term" value="P:positive regulation of transcription by RNA polymerase II"/>
    <property type="evidence" value="ECO:0007669"/>
    <property type="project" value="TreeGrafter"/>
</dbReference>
<dbReference type="InterPro" id="IPR011009">
    <property type="entry name" value="Kinase-like_dom_sf"/>
</dbReference>
<evidence type="ECO:0000256" key="13">
    <source>
        <dbReference type="SAM" id="Coils"/>
    </source>
</evidence>
<dbReference type="GO" id="GO:0008385">
    <property type="term" value="C:IkappaB kinase complex"/>
    <property type="evidence" value="ECO:0007669"/>
    <property type="project" value="TreeGrafter"/>
</dbReference>
<feature type="coiled-coil region" evidence="13">
    <location>
        <begin position="508"/>
        <end position="542"/>
    </location>
</feature>
<dbReference type="InterPro" id="IPR008271">
    <property type="entry name" value="Ser/Thr_kinase_AS"/>
</dbReference>
<evidence type="ECO:0000256" key="14">
    <source>
        <dbReference type="SAM" id="MobiDB-lite"/>
    </source>
</evidence>
<comment type="subcellular location">
    <subcellularLocation>
        <location evidence="2">Cytoplasm</location>
    </subcellularLocation>
    <subcellularLocation>
        <location evidence="1">Nucleus</location>
    </subcellularLocation>
</comment>
<evidence type="ECO:0000256" key="7">
    <source>
        <dbReference type="ARBA" id="ARBA00022679"/>
    </source>
</evidence>
<evidence type="ECO:0000256" key="12">
    <source>
        <dbReference type="ARBA" id="ARBA00048789"/>
    </source>
</evidence>
<dbReference type="FunFam" id="1.10.510.10:FF:000147">
    <property type="entry name" value="Inhibitor of nuclear factor kappa-B kinase subunit beta"/>
    <property type="match status" value="1"/>
</dbReference>
<keyword evidence="5" id="KW-0723">Serine/threonine-protein kinase</keyword>
<dbReference type="InterPro" id="IPR041185">
    <property type="entry name" value="IKBKB_SDD"/>
</dbReference>
<dbReference type="Pfam" id="PF18397">
    <property type="entry name" value="IKBKB_SDD"/>
    <property type="match status" value="1"/>
</dbReference>
<evidence type="ECO:0000259" key="15">
    <source>
        <dbReference type="PROSITE" id="PS50011"/>
    </source>
</evidence>
<evidence type="ECO:0000256" key="10">
    <source>
        <dbReference type="ARBA" id="ARBA00022840"/>
    </source>
</evidence>
<evidence type="ECO:0000256" key="6">
    <source>
        <dbReference type="ARBA" id="ARBA00022553"/>
    </source>
</evidence>
<dbReference type="AlphaFoldDB" id="A0A7I6J0L6"/>
<keyword evidence="4" id="KW-0963">Cytoplasm</keyword>
<protein>
    <recommendedName>
        <fullName evidence="3">IkappaB kinase</fullName>
        <ecNumber evidence="3">2.7.11.10</ecNumber>
    </recommendedName>
</protein>
<evidence type="ECO:0000256" key="5">
    <source>
        <dbReference type="ARBA" id="ARBA00022527"/>
    </source>
</evidence>
<keyword evidence="6" id="KW-0597">Phosphoprotein</keyword>
<proteinExistence type="evidence at transcript level"/>
<dbReference type="GO" id="GO:0005634">
    <property type="term" value="C:nucleus"/>
    <property type="evidence" value="ECO:0007669"/>
    <property type="project" value="UniProtKB-SubCell"/>
</dbReference>
<dbReference type="EC" id="2.7.11.10" evidence="3"/>
<feature type="region of interest" description="Disordered" evidence="14">
    <location>
        <begin position="663"/>
        <end position="687"/>
    </location>
</feature>
<dbReference type="GO" id="GO:0033209">
    <property type="term" value="P:tumor necrosis factor-mediated signaling pathway"/>
    <property type="evidence" value="ECO:0007669"/>
    <property type="project" value="TreeGrafter"/>
</dbReference>
<dbReference type="Gene3D" id="1.20.1270.250">
    <property type="match status" value="1"/>
</dbReference>
<dbReference type="InterPro" id="IPR046375">
    <property type="entry name" value="IKBKB_SDD_sf"/>
</dbReference>
<dbReference type="PANTHER" id="PTHR22969:SF17">
    <property type="entry name" value="INHIBITOR OF NUCLEAR FACTOR KAPPA-B KINASE SUBUNIT BETA"/>
    <property type="match status" value="1"/>
</dbReference>
<sequence>MTQPVKKGNWREVKTLGSGGFGTVVLWENEENGEQIALKRCRVQNEMSPKHRQRWKMEVDIMKRLCHDNVIAAREVPPRLDVTGDEVPLLAMEYCAGGDLRRVLNKPENCCGMREYDIRCLVRDIALAVEYLHDNRIIHRDLKPENIVLQQVEERTVYKLIDLGYAKELDQGSVCTSFVGTLQYLAPELFASQRYTCTVDYWSFGTVVFECIVGFRPFLPTVPPVRWHKEVCQKSPEDICAEMTNTGEVKFHKRLPAPNHLSRTMRGYFEQWLRKMLRWDAKARGGGLTPDKRPKCFNMLQHALDLKIVHILYVEANQLITYPVPEEHTMQNLQLIIEQETKIPVAEQDILLASGIPPDPSAPAYQCWTEPNDEEWIVFLFRKGNSSPGPRKQKQLPRMVQLIVKEPNTLLPAHEQRRAWAHAVYFCHEQNLDFKRLILSQRAAMLNLLRTNSTFLKLKNRMTNEIGQLMARKEHFKESLVFDMQHYKDQASNGGITSEKMFSKWLRMSEEIERFSELKERVNILEQQATALQTKIVELQRSPFARIKQNDVLCDCEESAKKLYQELMQTPKENRGNLMDHTKMVQPVVKCVLVRDKSVVDLYTYLGKVSQCRYELQKIMPSLDQCCEEIAAASRQLMTNQQNRQQDIWNMLRVVVNQGKQSGTLVRSNSRTSSSGPSSLASMFGTASPMSFQTSGNLESLRVMEESKERCKKMEEMMHSLREEQEENMSLMASFNDVIDIADPTS</sequence>
<organism evidence="16">
    <name type="scientific">Haliotis discus discus</name>
    <name type="common">disc abalone</name>
    <dbReference type="NCBI Taxonomy" id="91233"/>
    <lineage>
        <taxon>Eukaryota</taxon>
        <taxon>Metazoa</taxon>
        <taxon>Spiralia</taxon>
        <taxon>Lophotrochozoa</taxon>
        <taxon>Mollusca</taxon>
        <taxon>Gastropoda</taxon>
        <taxon>Vetigastropoda</taxon>
        <taxon>Lepetellida</taxon>
        <taxon>Haliotoidea</taxon>
        <taxon>Haliotidae</taxon>
        <taxon>Haliotis</taxon>
    </lineage>
</organism>
<feature type="compositionally biased region" description="Low complexity" evidence="14">
    <location>
        <begin position="668"/>
        <end position="682"/>
    </location>
</feature>
<dbReference type="InterPro" id="IPR051180">
    <property type="entry name" value="IKK"/>
</dbReference>
<keyword evidence="8" id="KW-0547">Nucleotide-binding</keyword>
<keyword evidence="7" id="KW-0808">Transferase</keyword>
<evidence type="ECO:0000256" key="8">
    <source>
        <dbReference type="ARBA" id="ARBA00022741"/>
    </source>
</evidence>
<dbReference type="SMART" id="SM00220">
    <property type="entry name" value="S_TKc"/>
    <property type="match status" value="1"/>
</dbReference>
<dbReference type="PANTHER" id="PTHR22969">
    <property type="entry name" value="IKB KINASE"/>
    <property type="match status" value="1"/>
</dbReference>
<evidence type="ECO:0000256" key="1">
    <source>
        <dbReference type="ARBA" id="ARBA00004123"/>
    </source>
</evidence>
<dbReference type="Gene3D" id="1.10.510.10">
    <property type="entry name" value="Transferase(Phosphotransferase) domain 1"/>
    <property type="match status" value="1"/>
</dbReference>
<dbReference type="Gene3D" id="3.10.20.90">
    <property type="entry name" value="Phosphatidylinositol 3-kinase Catalytic Subunit, Chain A, domain 1"/>
    <property type="match status" value="1"/>
</dbReference>
<dbReference type="PROSITE" id="PS00108">
    <property type="entry name" value="PROTEIN_KINASE_ST"/>
    <property type="match status" value="1"/>
</dbReference>
<dbReference type="GO" id="GO:0008384">
    <property type="term" value="F:IkappaB kinase activity"/>
    <property type="evidence" value="ECO:0007669"/>
    <property type="project" value="UniProtKB-EC"/>
</dbReference>
<name>A0A7I6J0L6_HALDI</name>